<name>T0PU91_AERSA</name>
<dbReference type="Proteomes" id="UP000222916">
    <property type="component" value="Chromosome"/>
</dbReference>
<dbReference type="Pfam" id="PF11726">
    <property type="entry name" value="YagK_YfjJ_C"/>
    <property type="match status" value="1"/>
</dbReference>
<dbReference type="AlphaFoldDB" id="T0PU91"/>
<organism evidence="3 4">
    <name type="scientific">Aeromonas salmonicida subsp. pectinolytica 34mel</name>
    <dbReference type="NCBI Taxonomy" id="1324960"/>
    <lineage>
        <taxon>Bacteria</taxon>
        <taxon>Pseudomonadati</taxon>
        <taxon>Pseudomonadota</taxon>
        <taxon>Gammaproteobacteria</taxon>
        <taxon>Aeromonadales</taxon>
        <taxon>Aeromonadaceae</taxon>
        <taxon>Aeromonas</taxon>
    </lineage>
</organism>
<dbReference type="OrthoDB" id="8592743at2"/>
<proteinExistence type="predicted"/>
<reference evidence="4" key="1">
    <citation type="journal article" date="2018" name="BMC Genomics">
        <title>The complete and fully assembled genome sequence of Aeromonas salmonicida subsp. pectinolytica and its comparative analysis with other Aeromonas species: investigation of the mobilome in environmental and pathogenic strains.</title>
        <authorList>
            <person name="Pfeiffer F."/>
            <person name="Zamora-Lagos M.A."/>
            <person name="Blettinger M."/>
            <person name="Yeroslaviz A."/>
            <person name="Dahl A."/>
            <person name="Gruber S."/>
            <person name="Habermann B.H."/>
        </authorList>
    </citation>
    <scope>NUCLEOTIDE SEQUENCE [LARGE SCALE GENOMIC DNA]</scope>
    <source>
        <strain evidence="4">34mel</strain>
    </source>
</reference>
<gene>
    <name evidence="3" type="ORF">Asalp_15930</name>
</gene>
<sequence length="324" mass="37733">MFNSTQLTHIIELVENMSIDTVPTVTVIDSRREGVYLTSKTKGLLDALDTVGDYFCSHTYISSAHPTVALFLSHMQHVHGLARINRRTLNENTANELAKDINDALNPFHQELYGKQHQKKLSNLLRVAPRNSLSIDKYIPALFIKYAKLLFVRLDIGYREDIYSRLSADDAIDDRRRYLTLIKKHFPNMVGYIWKMEYGKDRRFHSHLTLIFNGAYHQQDGSLGRLLGKYWEDCTHGLGTYYNCANRRRQYQEWDTDGIGMVHWDDEKKQEKLFKALEYLTKPDELMLATLPSPRRTFGRMEIPEASRRRGRPRINRSGLPVLI</sequence>
<accession>T0PU91</accession>
<evidence type="ECO:0000259" key="2">
    <source>
        <dbReference type="Pfam" id="PF11726"/>
    </source>
</evidence>
<evidence type="ECO:0000313" key="4">
    <source>
        <dbReference type="Proteomes" id="UP000222916"/>
    </source>
</evidence>
<evidence type="ECO:0000256" key="1">
    <source>
        <dbReference type="SAM" id="MobiDB-lite"/>
    </source>
</evidence>
<feature type="region of interest" description="Disordered" evidence="1">
    <location>
        <begin position="303"/>
        <end position="324"/>
    </location>
</feature>
<dbReference type="InterPro" id="IPR057271">
    <property type="entry name" value="YagK_YfjJ_C"/>
</dbReference>
<evidence type="ECO:0000313" key="3">
    <source>
        <dbReference type="EMBL" id="ATP08798.1"/>
    </source>
</evidence>
<feature type="domain" description="YagK/YfjJ C-terminal" evidence="2">
    <location>
        <begin position="168"/>
        <end position="299"/>
    </location>
</feature>
<dbReference type="EMBL" id="CP022426">
    <property type="protein sequence ID" value="ATP08798.1"/>
    <property type="molecule type" value="Genomic_DNA"/>
</dbReference>
<dbReference type="RefSeq" id="WP_021137982.1">
    <property type="nucleotide sequence ID" value="NZ_ARYZ02000001.1"/>
</dbReference>
<protein>
    <submittedName>
        <fullName evidence="3">DUF3296 domain protein</fullName>
    </submittedName>
</protein>